<proteinExistence type="predicted"/>
<accession>A0ABT5W375</accession>
<organism evidence="4 5">
    <name type="scientific">Anoxybacteroides rupiense</name>
    <dbReference type="NCBI Taxonomy" id="311460"/>
    <lineage>
        <taxon>Bacteria</taxon>
        <taxon>Bacillati</taxon>
        <taxon>Bacillota</taxon>
        <taxon>Bacilli</taxon>
        <taxon>Bacillales</taxon>
        <taxon>Anoxybacillaceae</taxon>
        <taxon>Anoxybacteroides</taxon>
    </lineage>
</organism>
<dbReference type="Proteomes" id="UP001213979">
    <property type="component" value="Unassembled WGS sequence"/>
</dbReference>
<keyword evidence="5" id="KW-1185">Reference proteome</keyword>
<name>A0ABT5W375_9BACL</name>
<dbReference type="Gene3D" id="1.10.287.950">
    <property type="entry name" value="Methyl-accepting chemotaxis protein"/>
    <property type="match status" value="1"/>
</dbReference>
<feature type="domain" description="Methyl-accepting transducer" evidence="3">
    <location>
        <begin position="191"/>
        <end position="412"/>
    </location>
</feature>
<evidence type="ECO:0000313" key="4">
    <source>
        <dbReference type="EMBL" id="MDE8563729.1"/>
    </source>
</evidence>
<evidence type="ECO:0000256" key="1">
    <source>
        <dbReference type="ARBA" id="ARBA00023224"/>
    </source>
</evidence>
<dbReference type="PROSITE" id="PS50111">
    <property type="entry name" value="CHEMOTAXIS_TRANSDUC_2"/>
    <property type="match status" value="1"/>
</dbReference>
<dbReference type="SUPFAM" id="SSF58104">
    <property type="entry name" value="Methyl-accepting chemotaxis protein (MCP) signaling domain"/>
    <property type="match status" value="1"/>
</dbReference>
<dbReference type="Pfam" id="PF00015">
    <property type="entry name" value="MCPsignal"/>
    <property type="match status" value="1"/>
</dbReference>
<dbReference type="Gene3D" id="1.10.490.10">
    <property type="entry name" value="Globins"/>
    <property type="match status" value="1"/>
</dbReference>
<sequence length="577" mass="65576">MLLKWLQPNVQELLEQGTDYSFEGRFADTLSFNHFTKEDFRQLQDVYQLLASHQDELVQFFYEMLQQIHAKAAQSITQARITQYVHAFFTMERNRAYVNEILSFFHLLRREKVNIGKLIVAFNQFNFYMGTLLLSKGFLSPKRHLTLTRSLQRAFNIELEVLVEAYTEAMLEQIADGTAQLMEKNAEIMFIKDLLRSLDEQNADVQMVTAATEEINTSVSEVANAAMAIAEKTTSSVERAEKGQHMMTSAFNEIIETDEMFNNMVERFEHLQQHLSAIEKVMQLVNGIADQTNLLALNASIEAARAGEHGRGFAVVAEEIRKLADHTVQSLSEVHKNVGELRNISAEVSSAIHSTSSVIRQAVTQAQEAMPLLNEITQAMNDIQDHTSTNAAVAEEQSAAVDEIAQRMSSIASLTESVREIGQTTGKTVHQLSKAIDQFRLQLVQDSGVHLSSKALLYLAKTDHLLWKWRIYNMMIGFEHIRAEDVASHRHCRLGKWYFDPEIQAQLKGVPAFDQLDEPHQRVHIAAKEAAEFYAQGRLEQAEASLRQLEKASAQVIEWLDELIHKIGQERTFETRL</sequence>
<dbReference type="PANTHER" id="PTHR32089:SF112">
    <property type="entry name" value="LYSOZYME-LIKE PROTEIN-RELATED"/>
    <property type="match status" value="1"/>
</dbReference>
<dbReference type="InterPro" id="IPR025991">
    <property type="entry name" value="Chemoreceptor_zinc-bind_dom"/>
</dbReference>
<dbReference type="CDD" id="cd11386">
    <property type="entry name" value="MCP_signal"/>
    <property type="match status" value="1"/>
</dbReference>
<dbReference type="Pfam" id="PF11563">
    <property type="entry name" value="Protoglobin"/>
    <property type="match status" value="1"/>
</dbReference>
<dbReference type="SUPFAM" id="SSF46458">
    <property type="entry name" value="Globin-like"/>
    <property type="match status" value="1"/>
</dbReference>
<evidence type="ECO:0000256" key="2">
    <source>
        <dbReference type="PROSITE-ProRule" id="PRU00284"/>
    </source>
</evidence>
<dbReference type="InterPro" id="IPR004089">
    <property type="entry name" value="MCPsignal_dom"/>
</dbReference>
<dbReference type="SMART" id="SM00283">
    <property type="entry name" value="MA"/>
    <property type="match status" value="1"/>
</dbReference>
<dbReference type="RefSeq" id="WP_212388345.1">
    <property type="nucleotide sequence ID" value="NZ_JAGUQN010000030.1"/>
</dbReference>
<reference evidence="4 5" key="1">
    <citation type="submission" date="2023-01" db="EMBL/GenBank/DDBJ databases">
        <title>Genome-based reclassification of Anoxybacillus geothermalis as a later heterotypic synonym of Anoxybacillus rupiensis.</title>
        <authorList>
            <person name="Inan Bektas K."/>
            <person name="Canakci S."/>
            <person name="Belduz A.A."/>
            <person name="Guler H.H."/>
        </authorList>
    </citation>
    <scope>NUCLEOTIDE SEQUENCE [LARGE SCALE GENOMIC DNA]</scope>
    <source>
        <strain evidence="4 5">DSM 17127</strain>
    </source>
</reference>
<gene>
    <name evidence="4" type="ORF">PNH38_07500</name>
</gene>
<dbReference type="Gene3D" id="1.20.120.30">
    <property type="entry name" value="Aspartate receptor, ligand-binding domain"/>
    <property type="match status" value="1"/>
</dbReference>
<comment type="caution">
    <text evidence="4">The sequence shown here is derived from an EMBL/GenBank/DDBJ whole genome shotgun (WGS) entry which is preliminary data.</text>
</comment>
<dbReference type="PANTHER" id="PTHR32089">
    <property type="entry name" value="METHYL-ACCEPTING CHEMOTAXIS PROTEIN MCPB"/>
    <property type="match status" value="1"/>
</dbReference>
<protein>
    <submittedName>
        <fullName evidence="4">Methyl-accepting chemotaxis protein</fullName>
    </submittedName>
</protein>
<dbReference type="Pfam" id="PF13682">
    <property type="entry name" value="CZB"/>
    <property type="match status" value="1"/>
</dbReference>
<evidence type="ECO:0000313" key="5">
    <source>
        <dbReference type="Proteomes" id="UP001213979"/>
    </source>
</evidence>
<evidence type="ECO:0000259" key="3">
    <source>
        <dbReference type="PROSITE" id="PS50111"/>
    </source>
</evidence>
<keyword evidence="1 2" id="KW-0807">Transducer</keyword>
<dbReference type="InterPro" id="IPR044398">
    <property type="entry name" value="Globin-sensor_dom"/>
</dbReference>
<dbReference type="InterPro" id="IPR009050">
    <property type="entry name" value="Globin-like_sf"/>
</dbReference>
<dbReference type="EMBL" id="JAQOTG010000005">
    <property type="protein sequence ID" value="MDE8563729.1"/>
    <property type="molecule type" value="Genomic_DNA"/>
</dbReference>
<dbReference type="InterPro" id="IPR012292">
    <property type="entry name" value="Globin/Proto"/>
</dbReference>